<comment type="caution">
    <text evidence="3">The sequence shown here is derived from an EMBL/GenBank/DDBJ whole genome shotgun (WGS) entry which is preliminary data.</text>
</comment>
<dbReference type="InterPro" id="IPR052179">
    <property type="entry name" value="DD-CPase-like"/>
</dbReference>
<gene>
    <name evidence="3" type="ORF">BEL05_05215</name>
    <name evidence="2" type="ORF">TUM3794_01170</name>
</gene>
<organism evidence="3 4">
    <name type="scientific">Shewanella colwelliana</name>
    <name type="common">Alteromonas colwelliana</name>
    <dbReference type="NCBI Taxonomy" id="23"/>
    <lineage>
        <taxon>Bacteria</taxon>
        <taxon>Pseudomonadati</taxon>
        <taxon>Pseudomonadota</taxon>
        <taxon>Gammaproteobacteria</taxon>
        <taxon>Alteromonadales</taxon>
        <taxon>Shewanellaceae</taxon>
        <taxon>Shewanella</taxon>
    </lineage>
</organism>
<dbReference type="PANTHER" id="PTHR34385:SF1">
    <property type="entry name" value="PEPTIDOGLYCAN L-ALANYL-D-GLUTAMATE ENDOPEPTIDASE CWLK"/>
    <property type="match status" value="1"/>
</dbReference>
<evidence type="ECO:0000313" key="2">
    <source>
        <dbReference type="EMBL" id="GIU34619.1"/>
    </source>
</evidence>
<keyword evidence="5" id="KW-1185">Reference proteome</keyword>
<dbReference type="GO" id="GO:0008233">
    <property type="term" value="F:peptidase activity"/>
    <property type="evidence" value="ECO:0007669"/>
    <property type="project" value="InterPro"/>
</dbReference>
<dbReference type="Pfam" id="PF02557">
    <property type="entry name" value="VanY"/>
    <property type="match status" value="1"/>
</dbReference>
<dbReference type="CDD" id="cd14847">
    <property type="entry name" value="DD-carboxypeptidase_like"/>
    <property type="match status" value="1"/>
</dbReference>
<dbReference type="AlphaFoldDB" id="A0A1E5IPE5"/>
<proteinExistence type="predicted"/>
<protein>
    <submittedName>
        <fullName evidence="3">Peptidase M15</fullName>
    </submittedName>
</protein>
<accession>A0A1E5IPE5</accession>
<dbReference type="InterPro" id="IPR003709">
    <property type="entry name" value="VanY-like_core_dom"/>
</dbReference>
<evidence type="ECO:0000259" key="1">
    <source>
        <dbReference type="Pfam" id="PF02557"/>
    </source>
</evidence>
<evidence type="ECO:0000313" key="5">
    <source>
        <dbReference type="Proteomes" id="UP000773469"/>
    </source>
</evidence>
<dbReference type="GO" id="GO:0006508">
    <property type="term" value="P:proteolysis"/>
    <property type="evidence" value="ECO:0007669"/>
    <property type="project" value="InterPro"/>
</dbReference>
<name>A0A1E5IPE5_SHECO</name>
<dbReference type="EMBL" id="MCBT01000048">
    <property type="protein sequence ID" value="OEG72376.1"/>
    <property type="molecule type" value="Genomic_DNA"/>
</dbReference>
<dbReference type="EMBL" id="BPEU01000001">
    <property type="protein sequence ID" value="GIU34619.1"/>
    <property type="molecule type" value="Genomic_DNA"/>
</dbReference>
<dbReference type="SUPFAM" id="SSF55166">
    <property type="entry name" value="Hedgehog/DD-peptidase"/>
    <property type="match status" value="1"/>
</dbReference>
<feature type="domain" description="D-alanyl-D-alanine carboxypeptidase-like core" evidence="1">
    <location>
        <begin position="22"/>
        <end position="176"/>
    </location>
</feature>
<evidence type="ECO:0000313" key="4">
    <source>
        <dbReference type="Proteomes" id="UP000095230"/>
    </source>
</evidence>
<dbReference type="PANTHER" id="PTHR34385">
    <property type="entry name" value="D-ALANYL-D-ALANINE CARBOXYPEPTIDASE"/>
    <property type="match status" value="1"/>
</dbReference>
<reference evidence="3 4" key="1">
    <citation type="submission" date="2016-07" db="EMBL/GenBank/DDBJ databases">
        <title>Whole-genome of two Shewanella species isolated from a digestive organ of sea cucumber Apostichopus japonicus Selenka 1867.</title>
        <authorList>
            <person name="Hong H.-H."/>
            <person name="Choi H."/>
            <person name="Cheon S."/>
            <person name="Oh J.-S."/>
            <person name="Lee H.-G."/>
            <person name="Park C."/>
        </authorList>
    </citation>
    <scope>NUCLEOTIDE SEQUENCE [LARGE SCALE GENOMIC DNA]</scope>
    <source>
        <strain evidence="3 4">CSB03KR</strain>
    </source>
</reference>
<dbReference type="RefSeq" id="WP_028761953.1">
    <property type="nucleotide sequence ID" value="NZ_BPEU01000001.1"/>
</dbReference>
<dbReference type="InterPro" id="IPR009045">
    <property type="entry name" value="Zn_M74/Hedgehog-like"/>
</dbReference>
<dbReference type="Proteomes" id="UP000773469">
    <property type="component" value="Unassembled WGS sequence"/>
</dbReference>
<dbReference type="Proteomes" id="UP000095230">
    <property type="component" value="Unassembled WGS sequence"/>
</dbReference>
<sequence>MLTPFSTIYGLDDQPLVDYQGQKMEHATAEQFIAMQAAATKDGFALAICSSYRSLDRQLAIWNAKACGERRLLDCNSQPLDASTLNDQQLVDAILIWSALPGTSRHHWGTDIDIFDANQITKRDLQLVSHEYQAGGPCYSLSKWLARYSEDFGFYLPFQAGKSGVSPEPWHLSYFPVANRCLSQFDSNTLNAILATKPMQLKEAVLPRLEKLVAEYVFRVAPSPSN</sequence>
<reference evidence="2 5" key="2">
    <citation type="submission" date="2021-05" db="EMBL/GenBank/DDBJ databases">
        <title>Molecular characterization for Shewanella algae harboring chromosomal blaOXA-55-like strains isolated from clinical and environment sample.</title>
        <authorList>
            <person name="Ohama Y."/>
            <person name="Aoki K."/>
            <person name="Harada S."/>
            <person name="Moriya K."/>
            <person name="Ishii Y."/>
            <person name="Tateda K."/>
        </authorList>
    </citation>
    <scope>NUCLEOTIDE SEQUENCE [LARGE SCALE GENOMIC DNA]</scope>
    <source>
        <strain evidence="2 5">MBTL60-118</strain>
    </source>
</reference>
<dbReference type="Gene3D" id="3.30.1380.10">
    <property type="match status" value="1"/>
</dbReference>
<dbReference type="STRING" id="23.BEL05_05215"/>
<evidence type="ECO:0000313" key="3">
    <source>
        <dbReference type="EMBL" id="OEG72376.1"/>
    </source>
</evidence>